<dbReference type="Pfam" id="PF13480">
    <property type="entry name" value="Acetyltransf_6"/>
    <property type="match status" value="1"/>
</dbReference>
<dbReference type="Gene3D" id="3.40.630.30">
    <property type="match status" value="1"/>
</dbReference>
<dbReference type="InterPro" id="IPR038740">
    <property type="entry name" value="BioF2-like_GNAT_dom"/>
</dbReference>
<keyword evidence="3" id="KW-1185">Reference proteome</keyword>
<dbReference type="RefSeq" id="WP_034857332.1">
    <property type="nucleotide sequence ID" value="NZ_AJQT01000086.1"/>
</dbReference>
<dbReference type="STRING" id="716928.GCA_000261485_04052"/>
<dbReference type="OrthoDB" id="213519at2"/>
<sequence>MSGNIQLPGNANGTASRMLNGLAARPVSDPSQAERLLTVGRPGRHLAIYPARAGYELQRELDFLSNRAIEPNVFFTGRFLAPAMPRLEDRVVRLAVIRDDNERSSRMRFVMPFSLEKPGFSIGAPIIRAWSNPFGPLGVPLLDAEDAAETISNFYEALAARDSDLPQVLVLPDIRLKGKFAQLARAVAIGENLPLTVTDTFERPMLESLLDGTAYLREAISRGHFKELRRQWNNLKKCGNLAYCVARQPEEIRWRMEEFLALEASGWKGRERSAMIMDRFRAAFAREAITNLAEGDSVRIHTLDLDGKAIAAMVVLLMAGEAYTWKTAYDERYARYSPGKLLLAQLTEWHLDDANIVRSDSCAVPDHPMIARFWQEREEMGTLVIGLKQNRDRDVRQVAAQLHLYRNTRNMARLLRDKIRALAGR</sequence>
<protein>
    <recommendedName>
        <fullName evidence="1">BioF2-like acetyltransferase domain-containing protein</fullName>
    </recommendedName>
</protein>
<dbReference type="SUPFAM" id="SSF55729">
    <property type="entry name" value="Acyl-CoA N-acyltransferases (Nat)"/>
    <property type="match status" value="1"/>
</dbReference>
<dbReference type="eggNOG" id="COG5653">
    <property type="taxonomic scope" value="Bacteria"/>
</dbReference>
<reference evidence="2 3" key="1">
    <citation type="submission" date="2017-08" db="EMBL/GenBank/DDBJ databases">
        <title>Multipartite genome sequences of Sinorhizobium species nodulating soybeans.</title>
        <authorList>
            <person name="Tian C.F."/>
        </authorList>
    </citation>
    <scope>NUCLEOTIDE SEQUENCE [LARGE SCALE GENOMIC DNA]</scope>
    <source>
        <strain evidence="2 3">CCBAU 05684</strain>
    </source>
</reference>
<evidence type="ECO:0000313" key="3">
    <source>
        <dbReference type="Proteomes" id="UP000217211"/>
    </source>
</evidence>
<accession>A0A249PDS2</accession>
<evidence type="ECO:0000259" key="1">
    <source>
        <dbReference type="Pfam" id="PF13480"/>
    </source>
</evidence>
<evidence type="ECO:0000313" key="2">
    <source>
        <dbReference type="EMBL" id="ASY64081.1"/>
    </source>
</evidence>
<feature type="domain" description="BioF2-like acetyltransferase" evidence="1">
    <location>
        <begin position="225"/>
        <end position="349"/>
    </location>
</feature>
<dbReference type="Proteomes" id="UP000217211">
    <property type="component" value="Chromosome"/>
</dbReference>
<gene>
    <name evidence="2" type="ORF">SJ05684_c26480</name>
</gene>
<dbReference type="AlphaFoldDB" id="A0A249PDS2"/>
<dbReference type="EMBL" id="CP023067">
    <property type="protein sequence ID" value="ASY64081.1"/>
    <property type="molecule type" value="Genomic_DNA"/>
</dbReference>
<organism evidence="2 3">
    <name type="scientific">Sinorhizobium sojae CCBAU 05684</name>
    <dbReference type="NCBI Taxonomy" id="716928"/>
    <lineage>
        <taxon>Bacteria</taxon>
        <taxon>Pseudomonadati</taxon>
        <taxon>Pseudomonadota</taxon>
        <taxon>Alphaproteobacteria</taxon>
        <taxon>Hyphomicrobiales</taxon>
        <taxon>Rhizobiaceae</taxon>
        <taxon>Sinorhizobium/Ensifer group</taxon>
        <taxon>Sinorhizobium</taxon>
    </lineage>
</organism>
<dbReference type="KEGG" id="esj:SJ05684_c26480"/>
<dbReference type="InterPro" id="IPR016181">
    <property type="entry name" value="Acyl_CoA_acyltransferase"/>
</dbReference>
<proteinExistence type="predicted"/>
<name>A0A249PDS2_9HYPH</name>